<accession>A0A183AVD8</accession>
<evidence type="ECO:0000256" key="1">
    <source>
        <dbReference type="SAM" id="MobiDB-lite"/>
    </source>
</evidence>
<feature type="compositionally biased region" description="Polar residues" evidence="1">
    <location>
        <begin position="1"/>
        <end position="16"/>
    </location>
</feature>
<evidence type="ECO:0000313" key="2">
    <source>
        <dbReference type="EMBL" id="VDP87823.1"/>
    </source>
</evidence>
<dbReference type="AlphaFoldDB" id="A0A183AVD8"/>
<evidence type="ECO:0000313" key="3">
    <source>
        <dbReference type="Proteomes" id="UP000272942"/>
    </source>
</evidence>
<protein>
    <submittedName>
        <fullName evidence="2 4">Uncharacterized protein</fullName>
    </submittedName>
</protein>
<proteinExistence type="predicted"/>
<feature type="compositionally biased region" description="Polar residues" evidence="1">
    <location>
        <begin position="25"/>
        <end position="37"/>
    </location>
</feature>
<name>A0A183AVD8_9TREM</name>
<feature type="region of interest" description="Disordered" evidence="1">
    <location>
        <begin position="1"/>
        <end position="90"/>
    </location>
</feature>
<sequence>MFFFTRTQHGKSVSPKSDNRPPITASMSRASPHTGSTEIGRLSQGSRHKPASVELRHPAEPDNEDDAISSTSSEDDEEDSEDARSTNLLV</sequence>
<feature type="compositionally biased region" description="Acidic residues" evidence="1">
    <location>
        <begin position="61"/>
        <end position="81"/>
    </location>
</feature>
<evidence type="ECO:0000313" key="4">
    <source>
        <dbReference type="WBParaSite" id="ECPE_0001095701-mRNA-1"/>
    </source>
</evidence>
<dbReference type="Proteomes" id="UP000272942">
    <property type="component" value="Unassembled WGS sequence"/>
</dbReference>
<gene>
    <name evidence="2" type="ORF">ECPE_LOCUS10923</name>
</gene>
<reference evidence="4" key="1">
    <citation type="submission" date="2016-06" db="UniProtKB">
        <authorList>
            <consortium name="WormBaseParasite"/>
        </authorList>
    </citation>
    <scope>IDENTIFICATION</scope>
</reference>
<reference evidence="2 3" key="2">
    <citation type="submission" date="2018-11" db="EMBL/GenBank/DDBJ databases">
        <authorList>
            <consortium name="Pathogen Informatics"/>
        </authorList>
    </citation>
    <scope>NUCLEOTIDE SEQUENCE [LARGE SCALE GENOMIC DNA]</scope>
    <source>
        <strain evidence="2 3">Egypt</strain>
    </source>
</reference>
<organism evidence="4">
    <name type="scientific">Echinostoma caproni</name>
    <dbReference type="NCBI Taxonomy" id="27848"/>
    <lineage>
        <taxon>Eukaryota</taxon>
        <taxon>Metazoa</taxon>
        <taxon>Spiralia</taxon>
        <taxon>Lophotrochozoa</taxon>
        <taxon>Platyhelminthes</taxon>
        <taxon>Trematoda</taxon>
        <taxon>Digenea</taxon>
        <taxon>Plagiorchiida</taxon>
        <taxon>Echinostomata</taxon>
        <taxon>Echinostomatoidea</taxon>
        <taxon>Echinostomatidae</taxon>
        <taxon>Echinostoma</taxon>
    </lineage>
</organism>
<dbReference type="WBParaSite" id="ECPE_0001095701-mRNA-1">
    <property type="protein sequence ID" value="ECPE_0001095701-mRNA-1"/>
    <property type="gene ID" value="ECPE_0001095701"/>
</dbReference>
<dbReference type="EMBL" id="UZAN01049913">
    <property type="protein sequence ID" value="VDP87823.1"/>
    <property type="molecule type" value="Genomic_DNA"/>
</dbReference>
<keyword evidence="3" id="KW-1185">Reference proteome</keyword>